<comment type="similarity">
    <text evidence="2">Belongs to the Mediator complex subunit 12 family.</text>
</comment>
<dbReference type="InterPro" id="IPR019035">
    <property type="entry name" value="Mediator_Med12"/>
</dbReference>
<gene>
    <name evidence="10" type="ORF">SPAPADRAFT_133266</name>
</gene>
<accession>G3AEP1</accession>
<feature type="compositionally biased region" description="Basic and acidic residues" evidence="8">
    <location>
        <begin position="56"/>
        <end position="77"/>
    </location>
</feature>
<keyword evidence="6" id="KW-0539">Nucleus</keyword>
<protein>
    <recommendedName>
        <fullName evidence="3">Mediator of RNA polymerase II transcription subunit 12</fullName>
    </recommendedName>
    <alternativeName>
        <fullName evidence="7">Mediator complex subunit 12</fullName>
    </alternativeName>
</protein>
<dbReference type="HOGENOM" id="CLU_003142_0_0_1"/>
<dbReference type="Proteomes" id="UP000000709">
    <property type="component" value="Unassembled WGS sequence"/>
</dbReference>
<dbReference type="PANTHER" id="PTHR46567">
    <property type="entry name" value="MEDIATOR OF RNA POLYMERASE II TRANSCRIPTION SUBUNIT 12"/>
    <property type="match status" value="1"/>
</dbReference>
<dbReference type="SMART" id="SM01281">
    <property type="entry name" value="Med12"/>
    <property type="match status" value="1"/>
</dbReference>
<feature type="compositionally biased region" description="Low complexity" evidence="8">
    <location>
        <begin position="7"/>
        <end position="18"/>
    </location>
</feature>
<evidence type="ECO:0000256" key="8">
    <source>
        <dbReference type="SAM" id="MobiDB-lite"/>
    </source>
</evidence>
<dbReference type="STRING" id="619300.G3AEP1"/>
<proteinExistence type="inferred from homology"/>
<dbReference type="Pfam" id="PF09497">
    <property type="entry name" value="Med12"/>
    <property type="match status" value="1"/>
</dbReference>
<dbReference type="InParanoid" id="G3AEP1"/>
<dbReference type="GO" id="GO:0016592">
    <property type="term" value="C:mediator complex"/>
    <property type="evidence" value="ECO:0007669"/>
    <property type="project" value="InterPro"/>
</dbReference>
<dbReference type="PANTHER" id="PTHR46567:SF1">
    <property type="entry name" value="MEDIATOR OF RNA POLYMERASE II TRANSCRIPTION SUBUNIT 12"/>
    <property type="match status" value="1"/>
</dbReference>
<evidence type="ECO:0000256" key="7">
    <source>
        <dbReference type="ARBA" id="ARBA00032010"/>
    </source>
</evidence>
<reference evidence="10 11" key="1">
    <citation type="journal article" date="2011" name="Proc. Natl. Acad. Sci. U.S.A.">
        <title>Comparative genomics of xylose-fermenting fungi for enhanced biofuel production.</title>
        <authorList>
            <person name="Wohlbach D.J."/>
            <person name="Kuo A."/>
            <person name="Sato T.K."/>
            <person name="Potts K.M."/>
            <person name="Salamov A.A."/>
            <person name="LaButti K.M."/>
            <person name="Sun H."/>
            <person name="Clum A."/>
            <person name="Pangilinan J.L."/>
            <person name="Lindquist E.A."/>
            <person name="Lucas S."/>
            <person name="Lapidus A."/>
            <person name="Jin M."/>
            <person name="Gunawan C."/>
            <person name="Balan V."/>
            <person name="Dale B.E."/>
            <person name="Jeffries T.W."/>
            <person name="Zinkel R."/>
            <person name="Barry K.W."/>
            <person name="Grigoriev I.V."/>
            <person name="Gasch A.P."/>
        </authorList>
    </citation>
    <scope>NUCLEOTIDE SEQUENCE [LARGE SCALE GENOMIC DNA]</scope>
    <source>
        <strain evidence="11">NRRL Y-27907 / 11-Y1</strain>
    </source>
</reference>
<organism evidence="11">
    <name type="scientific">Spathaspora passalidarum (strain NRRL Y-27907 / 11-Y1)</name>
    <dbReference type="NCBI Taxonomy" id="619300"/>
    <lineage>
        <taxon>Eukaryota</taxon>
        <taxon>Fungi</taxon>
        <taxon>Dikarya</taxon>
        <taxon>Ascomycota</taxon>
        <taxon>Saccharomycotina</taxon>
        <taxon>Pichiomycetes</taxon>
        <taxon>Debaryomycetaceae</taxon>
        <taxon>Spathaspora</taxon>
    </lineage>
</organism>
<feature type="compositionally biased region" description="Low complexity" evidence="8">
    <location>
        <begin position="44"/>
        <end position="55"/>
    </location>
</feature>
<dbReference type="GeneID" id="18869734"/>
<evidence type="ECO:0000256" key="6">
    <source>
        <dbReference type="ARBA" id="ARBA00023242"/>
    </source>
</evidence>
<dbReference type="RefSeq" id="XP_007373079.1">
    <property type="nucleotide sequence ID" value="XM_007373017.1"/>
</dbReference>
<evidence type="ECO:0000256" key="4">
    <source>
        <dbReference type="ARBA" id="ARBA00023015"/>
    </source>
</evidence>
<sequence length="1559" mass="179566">MSKPRSRNSLLSSHNRTSYSNSTKDELLAMKYQMDKPALPLYPLSDLNTNSSSDTDSSKRDHEEHETTYPDFKPWKDHTQLAGDKQEQEIQKMSNTSFLNKGYFEAPQVSNEYYSARNLIQATVFSSTDNCNYVLRELSQHLANAYKTRNEVINKIKYDSNNFRIPPRVTLTATKKEAWLKDLGNSNIPIMKIGEKIPHGIRNKVLIDSVCSRNVPLNRALWFTKCVLFSELLALRRKHQARLSVSGPIPGSEFNTVEKFEIHWLQEWTQQVCDYILKFSREMVHITTPEKKEHYMNKLTYLLTYVQSLYVECLVDKTFFLSVIFKSLKDGLPLEVKHINELVFTSNDDEKLTETWIDEIDLNYGQRLVSLTLIKIFWKDILKTDYLCKELSELLLLNHLFINRISSLESHSYHHKFALPETLAQNVLEMISNTVIYLFKYNTNVFIIPKYWILLQDPLVKIMVEHGESQLENEQDEIKNQLELIKYRNESLILNLKHVAEHKQPKVRARSNSFSNMTPIENDINTFMNRDTNDILRILCCLDRVKLNNDLASLLKPTTHGIRKTGCPNWRINLRLVLFWCITPYRSHKNSSEGILIVCNFLKKHILQSLHGSIRTEFETELLEIIYQIAESYESLFVKYNLYVLINELYQLKVLTIASYLRKLIASGIFFLAPGTTEDLSNLPPVVKIHLDILQSLPVLNNRQCDSILKKWTPEGFNFKDKFDRGQQILQTEIIDRLVNNTFNVNIESNWNYIKSLNVGLKFLLVNWITNVLKTTLNDSPKLIHFDPVVIANLYMFYSNCDNLTVFFKVLVKTILRNEGGMIIFYLDSLYFIAKLVIHHFKLIKSLAGSNDLSSTGYELFKLIVTTYKDLSQREYNYFSFNQVWNFIDDVIEKEYHEKAKRSKVLENQLFSKDTMDTPMNINTVDVHSKSSSSSDRYTSADFRNDLETLRNSRVQALDPSEVQDTLDTLNLEISELSLSEAVTAQLEYLFKQGISQDQENLIIKLLFNARISLKEDGSFNELVRQFVMNVMQSEADFNIKANFLKKLVISEIFKMNDLVSFCQTESQAGPLVMDVIIGNEGEAANLAPNESLGLSIHRVTFREKSMANFISILSKELLKGSIFHSDLMAKHKESMLKYIHDALIIHPKLLFEELFVKLSKEDCIDLLNLLLGREHTTFIRQLSDFEILTPDINEFNLPIVQMLIKIISYYELNNSDDIRQKLELLLGTLISKCEFKFSASNSFFGELFSFISWEHKIFILDIIETEFLTNTKFEETISLDNGRDLLPPFSDFFNKFSLSSANTVDCSPVFFTNLCEFLTKLTKAVNTPHLFTDSLSTSILIFLRILIIHNSALCKLISIGQETHVLFIQNLLAILHSQFLGSHEKLRILLYDLLLLMKSSVTQELTNAMEPDHEGTSPGFSSSAPSDDSKKNGSVPIVPSMSIQRVFELPDEPKDDNPFKDNIDESLVQCALMLDDEELNHGGDVHAFNDSGLVLLQARPHSVSLPFGILNNNEKVSNEIKMVKFRSFEILEDTSSALNDGCVNLQLLDAYTTRENPP</sequence>
<dbReference type="EMBL" id="GL996499">
    <property type="protein sequence ID" value="EGW35667.1"/>
    <property type="molecule type" value="Genomic_DNA"/>
</dbReference>
<name>G3AEP1_SPAPN</name>
<keyword evidence="11" id="KW-1185">Reference proteome</keyword>
<evidence type="ECO:0000256" key="1">
    <source>
        <dbReference type="ARBA" id="ARBA00004123"/>
    </source>
</evidence>
<evidence type="ECO:0000259" key="9">
    <source>
        <dbReference type="SMART" id="SM01281"/>
    </source>
</evidence>
<feature type="region of interest" description="Disordered" evidence="8">
    <location>
        <begin position="40"/>
        <end position="77"/>
    </location>
</feature>
<dbReference type="eggNOG" id="KOG4522">
    <property type="taxonomic scope" value="Eukaryota"/>
</dbReference>
<dbReference type="KEGG" id="spaa:SPAPADRAFT_133266"/>
<dbReference type="GO" id="GO:0006357">
    <property type="term" value="P:regulation of transcription by RNA polymerase II"/>
    <property type="evidence" value="ECO:0007669"/>
    <property type="project" value="InterPro"/>
</dbReference>
<evidence type="ECO:0000256" key="5">
    <source>
        <dbReference type="ARBA" id="ARBA00023163"/>
    </source>
</evidence>
<evidence type="ECO:0000313" key="10">
    <source>
        <dbReference type="EMBL" id="EGW35667.1"/>
    </source>
</evidence>
<keyword evidence="5" id="KW-0804">Transcription</keyword>
<dbReference type="OMA" id="HWLQEWT"/>
<dbReference type="OrthoDB" id="20828at2759"/>
<dbReference type="GO" id="GO:0003712">
    <property type="term" value="F:transcription coregulator activity"/>
    <property type="evidence" value="ECO:0007669"/>
    <property type="project" value="InterPro"/>
</dbReference>
<evidence type="ECO:0000256" key="2">
    <source>
        <dbReference type="ARBA" id="ARBA00010289"/>
    </source>
</evidence>
<feature type="region of interest" description="Disordered" evidence="8">
    <location>
        <begin position="1"/>
        <end position="24"/>
    </location>
</feature>
<comment type="subcellular location">
    <subcellularLocation>
        <location evidence="1">Nucleus</location>
    </subcellularLocation>
</comment>
<evidence type="ECO:0000313" key="11">
    <source>
        <dbReference type="Proteomes" id="UP000000709"/>
    </source>
</evidence>
<evidence type="ECO:0000256" key="3">
    <source>
        <dbReference type="ARBA" id="ARBA00019622"/>
    </source>
</evidence>
<dbReference type="FunCoup" id="G3AEP1">
    <property type="interactions" value="134"/>
</dbReference>
<keyword evidence="4" id="KW-0805">Transcription regulation</keyword>
<feature type="region of interest" description="Disordered" evidence="8">
    <location>
        <begin position="1409"/>
        <end position="1437"/>
    </location>
</feature>
<feature type="domain" description="Mediator complex subunit Med12" evidence="9">
    <location>
        <begin position="162"/>
        <end position="225"/>
    </location>
</feature>